<reference evidence="1" key="1">
    <citation type="submission" date="2024-05" db="EMBL/GenBank/DDBJ databases">
        <title>WGS of Aeromonas isolates.</title>
        <authorList>
            <person name="Lee H."/>
        </authorList>
    </citation>
    <scope>NUCLEOTIDE SEQUENCE</scope>
    <source>
        <strain evidence="1">LP308</strain>
    </source>
</reference>
<proteinExistence type="predicted"/>
<accession>A0ABT7QGE4</accession>
<comment type="caution">
    <text evidence="1">The sequence shown here is derived from an EMBL/GenBank/DDBJ whole genome shotgun (WGS) entry which is preliminary data.</text>
</comment>
<dbReference type="Proteomes" id="UP001168109">
    <property type="component" value="Unassembled WGS sequence"/>
</dbReference>
<sequence length="303" mass="34185">MTERKKMSADKPLQDDGQLFVEQAGAVGAGTQPITCGLIMPIASNDGGTAEHWRQVREIITSAISSLNLRVQMVSESEAVNVIHKNIVQNIFTNEIVICDVSSRNPNVMFELGMRLAFDKPVVIIKDRDTPFSFDIGNMQHIEYPHSLNYIEILSFQEELLNKVKFTMNETEVARSSGGQYSPFLSNYAITEVSEIKTKHMDKDDYIIGKLNELTESFRELSNQDEVKSNVRKGGGRESFSEAIVKDLLKMLNNAEKEGLIGSIDEAELVCKEALEFRYSHLSQIKKEEMLKQVINKYILSIL</sequence>
<dbReference type="RefSeq" id="WP_290042503.1">
    <property type="nucleotide sequence ID" value="NZ_JAOPLU010000007.1"/>
</dbReference>
<protein>
    <recommendedName>
        <fullName evidence="3">RNA helicase</fullName>
    </recommendedName>
</protein>
<dbReference type="EMBL" id="JAOPLU010000007">
    <property type="protein sequence ID" value="MDM5132878.1"/>
    <property type="molecule type" value="Genomic_DNA"/>
</dbReference>
<keyword evidence="2" id="KW-1185">Reference proteome</keyword>
<organism evidence="1 2">
    <name type="scientific">Aeromonas piscicola</name>
    <dbReference type="NCBI Taxonomy" id="600645"/>
    <lineage>
        <taxon>Bacteria</taxon>
        <taxon>Pseudomonadati</taxon>
        <taxon>Pseudomonadota</taxon>
        <taxon>Gammaproteobacteria</taxon>
        <taxon>Aeromonadales</taxon>
        <taxon>Aeromonadaceae</taxon>
        <taxon>Aeromonas</taxon>
    </lineage>
</organism>
<gene>
    <name evidence="1" type="ORF">OB962_18055</name>
</gene>
<name>A0ABT7QGE4_9GAMM</name>
<evidence type="ECO:0000313" key="2">
    <source>
        <dbReference type="Proteomes" id="UP001168109"/>
    </source>
</evidence>
<evidence type="ECO:0000313" key="1">
    <source>
        <dbReference type="EMBL" id="MDM5132878.1"/>
    </source>
</evidence>
<evidence type="ECO:0008006" key="3">
    <source>
        <dbReference type="Google" id="ProtNLM"/>
    </source>
</evidence>